<dbReference type="RefSeq" id="WP_014747153.1">
    <property type="nucleotide sequence ID" value="NC_017957.2"/>
</dbReference>
<dbReference type="AlphaFoldDB" id="I3TRT8"/>
<dbReference type="HOGENOM" id="CLU_404175_0_0_5"/>
<keyword evidence="2" id="KW-0614">Plasmid</keyword>
<evidence type="ECO:0000313" key="3">
    <source>
        <dbReference type="Proteomes" id="UP000005258"/>
    </source>
</evidence>
<protein>
    <submittedName>
        <fullName evidence="2">PpkA-related protein</fullName>
    </submittedName>
</protein>
<organism evidence="2 3">
    <name type="scientific">Tistrella mobilis (strain KA081020-065)</name>
    <dbReference type="NCBI Taxonomy" id="1110502"/>
    <lineage>
        <taxon>Bacteria</taxon>
        <taxon>Pseudomonadati</taxon>
        <taxon>Pseudomonadota</taxon>
        <taxon>Alphaproteobacteria</taxon>
        <taxon>Geminicoccales</taxon>
        <taxon>Geminicoccaceae</taxon>
        <taxon>Tistrella</taxon>
    </lineage>
</organism>
<proteinExistence type="predicted"/>
<dbReference type="EMBL" id="CP003237">
    <property type="protein sequence ID" value="AFK55476.1"/>
    <property type="molecule type" value="Genomic_DNA"/>
</dbReference>
<dbReference type="KEGG" id="tmo:TMO_a0073"/>
<accession>I3TRT8</accession>
<evidence type="ECO:0000313" key="2">
    <source>
        <dbReference type="EMBL" id="AFK55476.1"/>
    </source>
</evidence>
<sequence length="658" mass="70363">MLKTLTMATALALLPVIGLAQSAPERRPLLMAGKSTLEQRVLTRPGAVPVARPGDDAPEGAAAIPPLSLLFVYGRETAGGEDWVEVGRGGRSAPVGWVPARTVIDWKQNLVVAFTDRVNRNQALFFKDGEDLRRIVEEEDAGAFARDTLTAIQTGTLAADAPVIAAEPPAHVDISRQFYLLPILDWQEVWFPDGFQALALNVAATSEGAEAPETAAAPEAPAPEADVVAEGYRTGVVFVVDTSISFDRYIRAAERVMTGVRDRLVKEFGPAAPRFGLVGFRDVMEDGSPDGYVSKVFAEPVADPEQADFLTALGRLEASKVSNRDFREDAYAGLRTAIEGVDWGDTEGRFVVLITDASPRTGAEDGGASGLGTEQLRLLAQANRTAIAAVHLETPAGAEDHARAAAAYRDLTDYPNIGSLYFPVAGGDVAAYEAVVDRLATTIAQGMRPDLTPADVPEVEAAPAPAPVAEALERTGLVGKAMRLAWAGAQQGSRPPELFQAWVADRDLANPASKALDVRVLITRNQLSDLQATLQAILDAGEATRIAPGDFFGALQGAAAAMSRRPDRVAGAEARRLADTGLIGEYLEGLPYRSRVLELTEDDWLAWSFGQQREFLDDLAAKIRLYRAIHDDADLWIALDDDRAGGEAVYPIALDALP</sequence>
<evidence type="ECO:0000256" key="1">
    <source>
        <dbReference type="SAM" id="SignalP"/>
    </source>
</evidence>
<dbReference type="Gene3D" id="3.40.50.410">
    <property type="entry name" value="von Willebrand factor, type A domain"/>
    <property type="match status" value="1"/>
</dbReference>
<dbReference type="CDD" id="cd00198">
    <property type="entry name" value="vWFA"/>
    <property type="match status" value="1"/>
</dbReference>
<dbReference type="SUPFAM" id="SSF53300">
    <property type="entry name" value="vWA-like"/>
    <property type="match status" value="1"/>
</dbReference>
<feature type="chain" id="PRO_5003680299" evidence="1">
    <location>
        <begin position="23"/>
        <end position="658"/>
    </location>
</feature>
<gene>
    <name evidence="2" type="ordered locus">TMO_a0073</name>
</gene>
<feature type="signal peptide" evidence="1">
    <location>
        <begin position="1"/>
        <end position="22"/>
    </location>
</feature>
<keyword evidence="1" id="KW-0732">Signal</keyword>
<dbReference type="Proteomes" id="UP000005258">
    <property type="component" value="Plasmid pTM1"/>
</dbReference>
<dbReference type="InterPro" id="IPR036465">
    <property type="entry name" value="vWFA_dom_sf"/>
</dbReference>
<name>I3TRT8_TISMK</name>
<keyword evidence="3" id="KW-1185">Reference proteome</keyword>
<reference evidence="2 3" key="1">
    <citation type="journal article" date="2012" name="J. Am. Chem. Soc.">
        <title>Bacterial biosynthesis and maturation of the didemnin anti-cancer agents.</title>
        <authorList>
            <person name="Xu Y."/>
            <person name="Kersten R.D."/>
            <person name="Nam S.J."/>
            <person name="Lu L."/>
            <person name="Al-Suwailem A.M."/>
            <person name="Zheng H."/>
            <person name="Fenical W."/>
            <person name="Dorrestein P.C."/>
            <person name="Moore B.S."/>
            <person name="Qian P.Y."/>
        </authorList>
    </citation>
    <scope>NUCLEOTIDE SEQUENCE [LARGE SCALE GENOMIC DNA]</scope>
    <source>
        <strain evidence="2 3">KA081020-065</strain>
    </source>
</reference>
<geneLocation type="plasmid" evidence="2 3">
    <name>pTM1</name>
</geneLocation>